<dbReference type="AlphaFoldDB" id="A0A0C3B2T0"/>
<gene>
    <name evidence="2" type="ORF">M408DRAFT_276535</name>
</gene>
<protein>
    <recommendedName>
        <fullName evidence="1">PAS domain-containing protein</fullName>
    </recommendedName>
</protein>
<reference evidence="2 3" key="1">
    <citation type="submission" date="2014-04" db="EMBL/GenBank/DDBJ databases">
        <authorList>
            <consortium name="DOE Joint Genome Institute"/>
            <person name="Kuo A."/>
            <person name="Zuccaro A."/>
            <person name="Kohler A."/>
            <person name="Nagy L.G."/>
            <person name="Floudas D."/>
            <person name="Copeland A."/>
            <person name="Barry K.W."/>
            <person name="Cichocki N."/>
            <person name="Veneault-Fourrey C."/>
            <person name="LaButti K."/>
            <person name="Lindquist E.A."/>
            <person name="Lipzen A."/>
            <person name="Lundell T."/>
            <person name="Morin E."/>
            <person name="Murat C."/>
            <person name="Sun H."/>
            <person name="Tunlid A."/>
            <person name="Henrissat B."/>
            <person name="Grigoriev I.V."/>
            <person name="Hibbett D.S."/>
            <person name="Martin F."/>
            <person name="Nordberg H.P."/>
            <person name="Cantor M.N."/>
            <person name="Hua S.X."/>
        </authorList>
    </citation>
    <scope>NUCLEOTIDE SEQUENCE [LARGE SCALE GENOMIC DNA]</scope>
    <source>
        <strain evidence="2 3">MAFF 305830</strain>
    </source>
</reference>
<dbReference type="CDD" id="cd00130">
    <property type="entry name" value="PAS"/>
    <property type="match status" value="1"/>
</dbReference>
<keyword evidence="3" id="KW-1185">Reference proteome</keyword>
<dbReference type="PROSITE" id="PS50112">
    <property type="entry name" value="PAS"/>
    <property type="match status" value="1"/>
</dbReference>
<dbReference type="OrthoDB" id="411251at2759"/>
<organism evidence="2 3">
    <name type="scientific">Serendipita vermifera MAFF 305830</name>
    <dbReference type="NCBI Taxonomy" id="933852"/>
    <lineage>
        <taxon>Eukaryota</taxon>
        <taxon>Fungi</taxon>
        <taxon>Dikarya</taxon>
        <taxon>Basidiomycota</taxon>
        <taxon>Agaricomycotina</taxon>
        <taxon>Agaricomycetes</taxon>
        <taxon>Sebacinales</taxon>
        <taxon>Serendipitaceae</taxon>
        <taxon>Serendipita</taxon>
    </lineage>
</organism>
<dbReference type="Gene3D" id="3.30.450.20">
    <property type="entry name" value="PAS domain"/>
    <property type="match status" value="1"/>
</dbReference>
<dbReference type="HOGENOM" id="CLU_1012525_0_0_1"/>
<dbReference type="NCBIfam" id="TIGR00229">
    <property type="entry name" value="sensory_box"/>
    <property type="match status" value="1"/>
</dbReference>
<dbReference type="Proteomes" id="UP000054097">
    <property type="component" value="Unassembled WGS sequence"/>
</dbReference>
<evidence type="ECO:0000313" key="3">
    <source>
        <dbReference type="Proteomes" id="UP000054097"/>
    </source>
</evidence>
<dbReference type="InterPro" id="IPR035965">
    <property type="entry name" value="PAS-like_dom_sf"/>
</dbReference>
<proteinExistence type="predicted"/>
<dbReference type="EMBL" id="KN824283">
    <property type="protein sequence ID" value="KIM31105.1"/>
    <property type="molecule type" value="Genomic_DNA"/>
</dbReference>
<dbReference type="GO" id="GO:0006355">
    <property type="term" value="P:regulation of DNA-templated transcription"/>
    <property type="evidence" value="ECO:0007669"/>
    <property type="project" value="InterPro"/>
</dbReference>
<name>A0A0C3B2T0_SERVB</name>
<accession>A0A0C3B2T0</accession>
<dbReference type="Pfam" id="PF00989">
    <property type="entry name" value="PAS"/>
    <property type="match status" value="1"/>
</dbReference>
<evidence type="ECO:0000313" key="2">
    <source>
        <dbReference type="EMBL" id="KIM31105.1"/>
    </source>
</evidence>
<sequence length="275" mass="30465">MERQEKRSCVIFHDVTERARCVYATDSVTELLGWSPQELMGMSLFTLVHAEEEQAARNLHFEILERDLSATLTYMRLQRKDGGYALCALSRSVAKNFVVGTLSLATDDPGNTRAALATGGVYVLTPTAGHLAFLRWATRVGPSQGVIYRGPPNGPPTPFSQLPERSDRLALLLDRFTQKSASLLYWSDDSFFPQGLAVKQDLLQFIENKSERSEFTGAMDVVRGWMTDVEGPNGGPFATCNFTLRTFPDPPQDRQVEGIFIATSDAILLTLVPLT</sequence>
<dbReference type="STRING" id="933852.A0A0C3B2T0"/>
<reference evidence="3" key="2">
    <citation type="submission" date="2015-01" db="EMBL/GenBank/DDBJ databases">
        <title>Evolutionary Origins and Diversification of the Mycorrhizal Mutualists.</title>
        <authorList>
            <consortium name="DOE Joint Genome Institute"/>
            <consortium name="Mycorrhizal Genomics Consortium"/>
            <person name="Kohler A."/>
            <person name="Kuo A."/>
            <person name="Nagy L.G."/>
            <person name="Floudas D."/>
            <person name="Copeland A."/>
            <person name="Barry K.W."/>
            <person name="Cichocki N."/>
            <person name="Veneault-Fourrey C."/>
            <person name="LaButti K."/>
            <person name="Lindquist E.A."/>
            <person name="Lipzen A."/>
            <person name="Lundell T."/>
            <person name="Morin E."/>
            <person name="Murat C."/>
            <person name="Riley R."/>
            <person name="Ohm R."/>
            <person name="Sun H."/>
            <person name="Tunlid A."/>
            <person name="Henrissat B."/>
            <person name="Grigoriev I.V."/>
            <person name="Hibbett D.S."/>
            <person name="Martin F."/>
        </authorList>
    </citation>
    <scope>NUCLEOTIDE SEQUENCE [LARGE SCALE GENOMIC DNA]</scope>
    <source>
        <strain evidence="3">MAFF 305830</strain>
    </source>
</reference>
<dbReference type="SUPFAM" id="SSF55785">
    <property type="entry name" value="PYP-like sensor domain (PAS domain)"/>
    <property type="match status" value="1"/>
</dbReference>
<evidence type="ECO:0000259" key="1">
    <source>
        <dbReference type="PROSITE" id="PS50112"/>
    </source>
</evidence>
<dbReference type="InterPro" id="IPR000014">
    <property type="entry name" value="PAS"/>
</dbReference>
<feature type="domain" description="PAS" evidence="1">
    <location>
        <begin position="15"/>
        <end position="67"/>
    </location>
</feature>
<dbReference type="InterPro" id="IPR013767">
    <property type="entry name" value="PAS_fold"/>
</dbReference>